<dbReference type="PANTHER" id="PTHR15335">
    <property type="entry name" value="PROTEIN TFG"/>
    <property type="match status" value="1"/>
</dbReference>
<dbReference type="GO" id="GO:0070971">
    <property type="term" value="C:endoplasmic reticulum exit site"/>
    <property type="evidence" value="ECO:0007669"/>
    <property type="project" value="TreeGrafter"/>
</dbReference>
<dbReference type="SMART" id="SM00666">
    <property type="entry name" value="PB1"/>
    <property type="match status" value="1"/>
</dbReference>
<feature type="region of interest" description="Disordered" evidence="1">
    <location>
        <begin position="147"/>
        <end position="188"/>
    </location>
</feature>
<dbReference type="InterPro" id="IPR034857">
    <property type="entry name" value="PB1_TFG"/>
</dbReference>
<accession>A0A9X0CE16</accession>
<feature type="domain" description="PB1" evidence="2">
    <location>
        <begin position="30"/>
        <end position="111"/>
    </location>
</feature>
<gene>
    <name evidence="3" type="ORF">OS493_033868</name>
</gene>
<dbReference type="PANTHER" id="PTHR15335:SF7">
    <property type="entry name" value="PROTEIN TFG"/>
    <property type="match status" value="1"/>
</dbReference>
<name>A0A9X0CE16_9CNID</name>
<feature type="region of interest" description="Disordered" evidence="1">
    <location>
        <begin position="217"/>
        <end position="414"/>
    </location>
</feature>
<feature type="compositionally biased region" description="Polar residues" evidence="1">
    <location>
        <begin position="290"/>
        <end position="301"/>
    </location>
</feature>
<dbReference type="Proteomes" id="UP001163046">
    <property type="component" value="Unassembled WGS sequence"/>
</dbReference>
<dbReference type="CDD" id="cd06401">
    <property type="entry name" value="PB1_TFG"/>
    <property type="match status" value="1"/>
</dbReference>
<dbReference type="AlphaFoldDB" id="A0A9X0CE16"/>
<dbReference type="GO" id="GO:0048208">
    <property type="term" value="P:COPII vesicle coating"/>
    <property type="evidence" value="ECO:0007669"/>
    <property type="project" value="InterPro"/>
</dbReference>
<dbReference type="GO" id="GO:0042802">
    <property type="term" value="F:identical protein binding"/>
    <property type="evidence" value="ECO:0007669"/>
    <property type="project" value="InterPro"/>
</dbReference>
<sequence>MNYTPETFSIGVPGNRGVTFMGGNVDLSGTLIIKARLGDDIRCIPIHNEDLTYDDLLLMMQRVYRGKLSNTDDITIKYKDEDGDLITIFDSSDLAFARTICRILKITLFVNGIPRPPEHTLVAEFKRELMQIRDRINYLLNRLDISDENEQPKGGAQQPADKQTMQGPNQERLPPIHVPPKPTPEVTMFDPLAKDKQQPDSSTGSISHQLYPSTAAADGGLKTQEPGSQGYPQQSNPASQHMPLPGQQNITPSTPANKAPAAASPYAQQTQYPQQAAQPGQASSQSYAPTSTQTQSTYPGMTSTASAYPASQAQPSYSQTSQPSYTPQSQSYSAAGVTAGATPYSGSGQSQTQYQAAAGYPQQAQQPPQSQQQPAAQSGYGGTQGYPSNQQYPPQQGYNQYNYSYQQQQTYPNY</sequence>
<evidence type="ECO:0000259" key="2">
    <source>
        <dbReference type="PROSITE" id="PS51745"/>
    </source>
</evidence>
<reference evidence="3" key="1">
    <citation type="submission" date="2023-01" db="EMBL/GenBank/DDBJ databases">
        <title>Genome assembly of the deep-sea coral Lophelia pertusa.</title>
        <authorList>
            <person name="Herrera S."/>
            <person name="Cordes E."/>
        </authorList>
    </citation>
    <scope>NUCLEOTIDE SEQUENCE</scope>
    <source>
        <strain evidence="3">USNM1676648</strain>
        <tissue evidence="3">Polyp</tissue>
    </source>
</reference>
<keyword evidence="4" id="KW-1185">Reference proteome</keyword>
<comment type="caution">
    <text evidence="3">The sequence shown here is derived from an EMBL/GenBank/DDBJ whole genome shotgun (WGS) entry which is preliminary data.</text>
</comment>
<feature type="compositionally biased region" description="Low complexity" evidence="1">
    <location>
        <begin position="251"/>
        <end position="289"/>
    </location>
</feature>
<dbReference type="PROSITE" id="PS51745">
    <property type="entry name" value="PB1"/>
    <property type="match status" value="1"/>
</dbReference>
<dbReference type="Pfam" id="PF00564">
    <property type="entry name" value="PB1"/>
    <property type="match status" value="1"/>
</dbReference>
<dbReference type="SUPFAM" id="SSF54277">
    <property type="entry name" value="CAD &amp; PB1 domains"/>
    <property type="match status" value="1"/>
</dbReference>
<dbReference type="EMBL" id="MU827823">
    <property type="protein sequence ID" value="KAJ7321760.1"/>
    <property type="molecule type" value="Genomic_DNA"/>
</dbReference>
<dbReference type="InterPro" id="IPR033512">
    <property type="entry name" value="TFG"/>
</dbReference>
<protein>
    <recommendedName>
        <fullName evidence="2">PB1 domain-containing protein</fullName>
    </recommendedName>
</protein>
<dbReference type="InterPro" id="IPR053793">
    <property type="entry name" value="PB1-like"/>
</dbReference>
<proteinExistence type="predicted"/>
<evidence type="ECO:0000313" key="4">
    <source>
        <dbReference type="Proteomes" id="UP001163046"/>
    </source>
</evidence>
<feature type="compositionally biased region" description="Low complexity" evidence="1">
    <location>
        <begin position="344"/>
        <end position="378"/>
    </location>
</feature>
<feature type="compositionally biased region" description="Polar residues" evidence="1">
    <location>
        <begin position="225"/>
        <end position="239"/>
    </location>
</feature>
<dbReference type="InterPro" id="IPR000270">
    <property type="entry name" value="PB1_dom"/>
</dbReference>
<feature type="compositionally biased region" description="Low complexity" evidence="1">
    <location>
        <begin position="302"/>
        <end position="335"/>
    </location>
</feature>
<dbReference type="OrthoDB" id="1594986at2759"/>
<feature type="compositionally biased region" description="Polar residues" evidence="1">
    <location>
        <begin position="160"/>
        <end position="169"/>
    </location>
</feature>
<evidence type="ECO:0000313" key="3">
    <source>
        <dbReference type="EMBL" id="KAJ7321760.1"/>
    </source>
</evidence>
<organism evidence="3 4">
    <name type="scientific">Desmophyllum pertusum</name>
    <dbReference type="NCBI Taxonomy" id="174260"/>
    <lineage>
        <taxon>Eukaryota</taxon>
        <taxon>Metazoa</taxon>
        <taxon>Cnidaria</taxon>
        <taxon>Anthozoa</taxon>
        <taxon>Hexacorallia</taxon>
        <taxon>Scleractinia</taxon>
        <taxon>Caryophylliina</taxon>
        <taxon>Caryophylliidae</taxon>
        <taxon>Desmophyllum</taxon>
    </lineage>
</organism>
<dbReference type="Gene3D" id="3.10.20.90">
    <property type="entry name" value="Phosphatidylinositol 3-kinase Catalytic Subunit, Chain A, domain 1"/>
    <property type="match status" value="1"/>
</dbReference>
<evidence type="ECO:0000256" key="1">
    <source>
        <dbReference type="SAM" id="MobiDB-lite"/>
    </source>
</evidence>
<feature type="compositionally biased region" description="Low complexity" evidence="1">
    <location>
        <begin position="385"/>
        <end position="414"/>
    </location>
</feature>